<dbReference type="Proteomes" id="UP001156690">
    <property type="component" value="Unassembled WGS sequence"/>
</dbReference>
<dbReference type="AlphaFoldDB" id="A0AAV5P070"/>
<protein>
    <submittedName>
        <fullName evidence="1">Uncharacterized protein</fullName>
    </submittedName>
</protein>
<evidence type="ECO:0000313" key="2">
    <source>
        <dbReference type="Proteomes" id="UP001156690"/>
    </source>
</evidence>
<comment type="caution">
    <text evidence="1">The sequence shown here is derived from an EMBL/GenBank/DDBJ whole genome shotgun (WGS) entry which is preliminary data.</text>
</comment>
<accession>A0AAV5P070</accession>
<name>A0AAV5P070_9VIBR</name>
<dbReference type="RefSeq" id="WP_126606534.1">
    <property type="nucleotide sequence ID" value="NZ_AP025145.1"/>
</dbReference>
<gene>
    <name evidence="1" type="ORF">GCM10007932_53800</name>
</gene>
<sequence>MVQSSLHAATDKAVFDAVNQHKITKEEILNMFFSRGVIVSKKTDKDELAKEFSSFFHSYHDYDSLSSILGVNNRKEKLTSYTLDTSLKVSDVESSIKKIKEKIVEQGATVEHKVKREGKKIELAITYQVLNLSKNDFQQVSVRDAVLTIEETDSGLDIQHPQNKKLSDISDELIDVLESKDKSLEKDEIELSAFEKPEDRCQFFDYLTKGVEGFTCKDVTDTYVFNPSKKVTSGQKNEVHITSASLKGTGVNLSDELKSLHEQGFYTWRVIWKAVKENKDSSDLYVFEAQFSDAEECKDFSFIVKGSYKRKDEGIVGDVSGHNVNRTPISLIEEDQLNKLINKSAWSAIEKLSSSCATEGDENDNTAKQVVSVKN</sequence>
<proteinExistence type="predicted"/>
<dbReference type="EMBL" id="BSNX01000075">
    <property type="protein sequence ID" value="GLQ76017.1"/>
    <property type="molecule type" value="Genomic_DNA"/>
</dbReference>
<reference evidence="2" key="1">
    <citation type="journal article" date="2019" name="Int. J. Syst. Evol. Microbiol.">
        <title>The Global Catalogue of Microorganisms (GCM) 10K type strain sequencing project: providing services to taxonomists for standard genome sequencing and annotation.</title>
        <authorList>
            <consortium name="The Broad Institute Genomics Platform"/>
            <consortium name="The Broad Institute Genome Sequencing Center for Infectious Disease"/>
            <person name="Wu L."/>
            <person name="Ma J."/>
        </authorList>
    </citation>
    <scope>NUCLEOTIDE SEQUENCE [LARGE SCALE GENOMIC DNA]</scope>
    <source>
        <strain evidence="2">NBRC 15640</strain>
    </source>
</reference>
<evidence type="ECO:0000313" key="1">
    <source>
        <dbReference type="EMBL" id="GLQ76017.1"/>
    </source>
</evidence>
<keyword evidence="2" id="KW-1185">Reference proteome</keyword>
<organism evidence="1 2">
    <name type="scientific">Vibrio penaeicida</name>
    <dbReference type="NCBI Taxonomy" id="104609"/>
    <lineage>
        <taxon>Bacteria</taxon>
        <taxon>Pseudomonadati</taxon>
        <taxon>Pseudomonadota</taxon>
        <taxon>Gammaproteobacteria</taxon>
        <taxon>Vibrionales</taxon>
        <taxon>Vibrionaceae</taxon>
        <taxon>Vibrio</taxon>
    </lineage>
</organism>